<dbReference type="Proteomes" id="UP000237631">
    <property type="component" value="Unassembled WGS sequence"/>
</dbReference>
<dbReference type="AlphaFoldDB" id="A0A2S6CAY6"/>
<accession>A0A2S6CAY6</accession>
<sequence length="499" mass="56276">MDHSTDDSVPLLSTPRRKTAGSLSDEDSPLIQDSPCNTSAASTFEVLDWDSSSSIYGQDDPSDDEADWTLLSNKRFSQPVHQPPPLFSPKLGSEPFDPPQIPPKSPERFRKLMRQYMKAKYAESELKEFSLFPYLNVKDLTACMRVCSEWYDGIRESKHAQKQAWFGPLQLPPQVEEHVLSKAEPDLDANDFYLNPFLATGLSDLDEWRTPFSLTDYELDVERNVWVLKVLVPLSVYLIRFHREWRRLRVAYASRGSYEVEVTVFAWTRRPLTLKGNFKCSSSGTVHNLLSRVGGELGKYVDSKQDPQPRTGAFRGILLPACVDHLRALEKASADAYKHIDLLVEQHMKDVGQRTEESPKALRKPETSPAKQSLRPQTQQTRLPIHHKSTLWKKIADSKSFLPKAKPSTASSQGTVSQIKSSCSLQQSAPELAQILVKYGSSMLPVPSSKLGRSITGRRKAVSWEPASKDTDQRSQEAMELAVLYGLSAQMRRSMPQLI</sequence>
<evidence type="ECO:0008006" key="4">
    <source>
        <dbReference type="Google" id="ProtNLM"/>
    </source>
</evidence>
<organism evidence="2 3">
    <name type="scientific">Cercospora berteroae</name>
    <dbReference type="NCBI Taxonomy" id="357750"/>
    <lineage>
        <taxon>Eukaryota</taxon>
        <taxon>Fungi</taxon>
        <taxon>Dikarya</taxon>
        <taxon>Ascomycota</taxon>
        <taxon>Pezizomycotina</taxon>
        <taxon>Dothideomycetes</taxon>
        <taxon>Dothideomycetidae</taxon>
        <taxon>Mycosphaerellales</taxon>
        <taxon>Mycosphaerellaceae</taxon>
        <taxon>Cercospora</taxon>
    </lineage>
</organism>
<feature type="compositionally biased region" description="Polar residues" evidence="1">
    <location>
        <begin position="369"/>
        <end position="382"/>
    </location>
</feature>
<gene>
    <name evidence="2" type="ORF">CBER1_02234</name>
</gene>
<feature type="region of interest" description="Disordered" evidence="1">
    <location>
        <begin position="77"/>
        <end position="105"/>
    </location>
</feature>
<dbReference type="EMBL" id="PNEN01000504">
    <property type="protein sequence ID" value="PPJ56889.1"/>
    <property type="molecule type" value="Genomic_DNA"/>
</dbReference>
<feature type="region of interest" description="Disordered" evidence="1">
    <location>
        <begin position="1"/>
        <end position="37"/>
    </location>
</feature>
<protein>
    <recommendedName>
        <fullName evidence="4">F-box domain-containing protein</fullName>
    </recommendedName>
</protein>
<feature type="compositionally biased region" description="Basic and acidic residues" evidence="1">
    <location>
        <begin position="350"/>
        <end position="366"/>
    </location>
</feature>
<reference evidence="3" key="1">
    <citation type="journal article" date="2017" name="bioRxiv">
        <title>Conservation of a gene cluster reveals novel cercosporin biosynthetic mechanisms and extends production to the genus Colletotrichum.</title>
        <authorList>
            <person name="de Jonge R."/>
            <person name="Ebert M.K."/>
            <person name="Huitt-Roehl C.R."/>
            <person name="Pal P."/>
            <person name="Suttle J.C."/>
            <person name="Spanner R.E."/>
            <person name="Neubauer J.D."/>
            <person name="Jurick W.M.II."/>
            <person name="Stott K.A."/>
            <person name="Secor G.A."/>
            <person name="Thomma B.P.H.J."/>
            <person name="Van de Peer Y."/>
            <person name="Townsend C.A."/>
            <person name="Bolton M.D."/>
        </authorList>
    </citation>
    <scope>NUCLEOTIDE SEQUENCE [LARGE SCALE GENOMIC DNA]</scope>
    <source>
        <strain evidence="3">CBS538.71</strain>
    </source>
</reference>
<feature type="region of interest" description="Disordered" evidence="1">
    <location>
        <begin position="350"/>
        <end position="385"/>
    </location>
</feature>
<proteinExistence type="predicted"/>
<name>A0A2S6CAY6_9PEZI</name>
<keyword evidence="3" id="KW-1185">Reference proteome</keyword>
<dbReference type="OrthoDB" id="3649269at2759"/>
<comment type="caution">
    <text evidence="2">The sequence shown here is derived from an EMBL/GenBank/DDBJ whole genome shotgun (WGS) entry which is preliminary data.</text>
</comment>
<evidence type="ECO:0000256" key="1">
    <source>
        <dbReference type="SAM" id="MobiDB-lite"/>
    </source>
</evidence>
<evidence type="ECO:0000313" key="2">
    <source>
        <dbReference type="EMBL" id="PPJ56889.1"/>
    </source>
</evidence>
<evidence type="ECO:0000313" key="3">
    <source>
        <dbReference type="Proteomes" id="UP000237631"/>
    </source>
</evidence>